<dbReference type="PANTHER" id="PTHR23028">
    <property type="entry name" value="ACETYLTRANSFERASE"/>
    <property type="match status" value="1"/>
</dbReference>
<evidence type="ECO:0000256" key="7">
    <source>
        <dbReference type="ARBA" id="ARBA00023315"/>
    </source>
</evidence>
<dbReference type="Gene3D" id="3.40.50.1110">
    <property type="entry name" value="SGNH hydrolase"/>
    <property type="match status" value="1"/>
</dbReference>
<dbReference type="EMBL" id="AGZR01000005">
    <property type="protein sequence ID" value="EPD33040.1"/>
    <property type="molecule type" value="Genomic_DNA"/>
</dbReference>
<evidence type="ECO:0000256" key="6">
    <source>
        <dbReference type="ARBA" id="ARBA00023136"/>
    </source>
</evidence>
<dbReference type="PATRIC" id="fig|883161.3.peg.576"/>
<feature type="transmembrane region" description="Helical" evidence="8">
    <location>
        <begin position="64"/>
        <end position="82"/>
    </location>
</feature>
<dbReference type="HOGENOM" id="CLU_005679_11_2_11"/>
<dbReference type="InterPro" id="IPR036514">
    <property type="entry name" value="SGNH_hydro_sf"/>
</dbReference>
<keyword evidence="5 8" id="KW-1133">Transmembrane helix</keyword>
<feature type="transmembrane region" description="Helical" evidence="8">
    <location>
        <begin position="20"/>
        <end position="44"/>
    </location>
</feature>
<evidence type="ECO:0000256" key="3">
    <source>
        <dbReference type="ARBA" id="ARBA00022679"/>
    </source>
</evidence>
<dbReference type="GO" id="GO:0005886">
    <property type="term" value="C:plasma membrane"/>
    <property type="evidence" value="ECO:0007669"/>
    <property type="project" value="UniProtKB-SubCell"/>
</dbReference>
<feature type="transmembrane region" description="Helical" evidence="8">
    <location>
        <begin position="330"/>
        <end position="347"/>
    </location>
</feature>
<keyword evidence="11" id="KW-1185">Reference proteome</keyword>
<feature type="transmembrane region" description="Helical" evidence="8">
    <location>
        <begin position="232"/>
        <end position="252"/>
    </location>
</feature>
<gene>
    <name evidence="10" type="ORF">HMPREF9306_00569</name>
</gene>
<feature type="transmembrane region" description="Helical" evidence="8">
    <location>
        <begin position="126"/>
        <end position="146"/>
    </location>
</feature>
<evidence type="ECO:0000256" key="1">
    <source>
        <dbReference type="ARBA" id="ARBA00004651"/>
    </source>
</evidence>
<protein>
    <recommendedName>
        <fullName evidence="9">Acyltransferase 3 domain-containing protein</fullName>
    </recommendedName>
</protein>
<keyword evidence="3" id="KW-0808">Transferase</keyword>
<dbReference type="PANTHER" id="PTHR23028:SF53">
    <property type="entry name" value="ACYL_TRANSF_3 DOMAIN-CONTAINING PROTEIN"/>
    <property type="match status" value="1"/>
</dbReference>
<reference evidence="10 11" key="1">
    <citation type="submission" date="2013-04" db="EMBL/GenBank/DDBJ databases">
        <title>The Genome Sequence of Propionimicrobium lymphophilum ACS-093-V-SCH5.</title>
        <authorList>
            <consortium name="The Broad Institute Genomics Platform"/>
            <person name="Earl A."/>
            <person name="Ward D."/>
            <person name="Feldgarden M."/>
            <person name="Gevers D."/>
            <person name="Saerens B."/>
            <person name="Vaneechoutte M."/>
            <person name="Walker B."/>
            <person name="Young S."/>
            <person name="Zeng Q."/>
            <person name="Gargeya S."/>
            <person name="Fitzgerald M."/>
            <person name="Haas B."/>
            <person name="Abouelleil A."/>
            <person name="Allen A.W."/>
            <person name="Alvarado L."/>
            <person name="Arachchi H.M."/>
            <person name="Berlin A.M."/>
            <person name="Chapman S.B."/>
            <person name="Gainer-Dewar J."/>
            <person name="Goldberg J."/>
            <person name="Griggs A."/>
            <person name="Gujja S."/>
            <person name="Hansen M."/>
            <person name="Howarth C."/>
            <person name="Imamovic A."/>
            <person name="Ireland A."/>
            <person name="Larimer J."/>
            <person name="McCowan C."/>
            <person name="Murphy C."/>
            <person name="Pearson M."/>
            <person name="Poon T.W."/>
            <person name="Priest M."/>
            <person name="Roberts A."/>
            <person name="Saif S."/>
            <person name="Shea T."/>
            <person name="Sisk P."/>
            <person name="Sykes S."/>
            <person name="Wortman J."/>
            <person name="Nusbaum C."/>
            <person name="Birren B."/>
        </authorList>
    </citation>
    <scope>NUCLEOTIDE SEQUENCE [LARGE SCALE GENOMIC DNA]</scope>
    <source>
        <strain evidence="10 11">ACS-093-V-SCH5</strain>
    </source>
</reference>
<accession>S2W3Y7</accession>
<proteinExistence type="predicted"/>
<evidence type="ECO:0000256" key="5">
    <source>
        <dbReference type="ARBA" id="ARBA00022989"/>
    </source>
</evidence>
<evidence type="ECO:0000256" key="8">
    <source>
        <dbReference type="SAM" id="Phobius"/>
    </source>
</evidence>
<dbReference type="Proteomes" id="UP000014417">
    <property type="component" value="Unassembled WGS sequence"/>
</dbReference>
<dbReference type="Pfam" id="PF01757">
    <property type="entry name" value="Acyl_transf_3"/>
    <property type="match status" value="1"/>
</dbReference>
<sequence length="596" mass="64923">MDGLRALAIIGVILFHTRPVTLSGGFIGVTIFFVLSGYFAMRTLLREDKTFSWLGYVWKRLKRIWPSILVLIVLTMIGSWLVSPSLLPKAQSDVAPSAFFFSNWSYILREVSYFDNAGLPSPLKHLWYVSLIMQAFVVWSLIFAVARHWVKSRRGWLLVSSALVVASLAVMFGLNLTGQDATSRIYYGLDTRAGEFLVGVTLATIIGPRQCRKVEVREANKIDLASSKVSGLLRSMLGLLAVAILIAAFFLVDGAASWLPHGGYLLFALVSAVAMWACLSPNTWFAKALSFEPLSYLGTRSFALYLVHFPILLMFNPATRTTDIGIPERVLHAAIILVAAELLYQLMERPKGMFKKPKSIATVRISAIVVCALLTLAFAFVSIDWKGAAEKRAIELRPELAATPTPTPIPTPTEVAPKPVAAQVPSGLDASDWKIDSATGTCQTPVTLVGDSVLLGAQPQLQEVLPNSYVDGKVSRSVFEGPAVYQQAVANGSPGKVVVYALGTNGPIFDDDLLQGLVDSANGLPVYFLTLRVPQAHQDPSNDALRSYVSSHPNVGLLDWFSLTKNHPEYLADDGIHLTPAGSQAYSNMILRGICV</sequence>
<dbReference type="SUPFAM" id="SSF52266">
    <property type="entry name" value="SGNH hydrolase"/>
    <property type="match status" value="1"/>
</dbReference>
<evidence type="ECO:0000256" key="4">
    <source>
        <dbReference type="ARBA" id="ARBA00022692"/>
    </source>
</evidence>
<evidence type="ECO:0000259" key="9">
    <source>
        <dbReference type="Pfam" id="PF01757"/>
    </source>
</evidence>
<feature type="transmembrane region" description="Helical" evidence="8">
    <location>
        <begin position="297"/>
        <end position="318"/>
    </location>
</feature>
<feature type="transmembrane region" description="Helical" evidence="8">
    <location>
        <begin position="359"/>
        <end position="381"/>
    </location>
</feature>
<comment type="subcellular location">
    <subcellularLocation>
        <location evidence="1">Cell membrane</location>
        <topology evidence="1">Multi-pass membrane protein</topology>
    </subcellularLocation>
</comment>
<keyword evidence="4 8" id="KW-0812">Transmembrane</keyword>
<dbReference type="InterPro" id="IPR002656">
    <property type="entry name" value="Acyl_transf_3_dom"/>
</dbReference>
<evidence type="ECO:0000256" key="2">
    <source>
        <dbReference type="ARBA" id="ARBA00022475"/>
    </source>
</evidence>
<dbReference type="GO" id="GO:0009103">
    <property type="term" value="P:lipopolysaccharide biosynthetic process"/>
    <property type="evidence" value="ECO:0007669"/>
    <property type="project" value="TreeGrafter"/>
</dbReference>
<keyword evidence="2" id="KW-1003">Cell membrane</keyword>
<feature type="transmembrane region" description="Helical" evidence="8">
    <location>
        <begin position="264"/>
        <end position="285"/>
    </location>
</feature>
<keyword evidence="6 8" id="KW-0472">Membrane</keyword>
<feature type="domain" description="Acyltransferase 3" evidence="9">
    <location>
        <begin position="1"/>
        <end position="339"/>
    </location>
</feature>
<keyword evidence="7" id="KW-0012">Acyltransferase</keyword>
<dbReference type="InterPro" id="IPR050879">
    <property type="entry name" value="Acyltransferase_3"/>
</dbReference>
<evidence type="ECO:0000313" key="11">
    <source>
        <dbReference type="Proteomes" id="UP000014417"/>
    </source>
</evidence>
<dbReference type="GO" id="GO:0016747">
    <property type="term" value="F:acyltransferase activity, transferring groups other than amino-acyl groups"/>
    <property type="evidence" value="ECO:0007669"/>
    <property type="project" value="InterPro"/>
</dbReference>
<comment type="caution">
    <text evidence="10">The sequence shown here is derived from an EMBL/GenBank/DDBJ whole genome shotgun (WGS) entry which is preliminary data.</text>
</comment>
<feature type="transmembrane region" description="Helical" evidence="8">
    <location>
        <begin position="155"/>
        <end position="174"/>
    </location>
</feature>
<organism evidence="10 11">
    <name type="scientific">Propionimicrobium lymphophilum ACS-093-V-SCH5</name>
    <dbReference type="NCBI Taxonomy" id="883161"/>
    <lineage>
        <taxon>Bacteria</taxon>
        <taxon>Bacillati</taxon>
        <taxon>Actinomycetota</taxon>
        <taxon>Actinomycetes</taxon>
        <taxon>Propionibacteriales</taxon>
        <taxon>Propionibacteriaceae</taxon>
        <taxon>Propionimicrobium</taxon>
    </lineage>
</organism>
<dbReference type="STRING" id="883161.HMPREF9306_00569"/>
<name>S2W3Y7_9ACTN</name>
<dbReference type="AlphaFoldDB" id="S2W3Y7"/>
<evidence type="ECO:0000313" key="10">
    <source>
        <dbReference type="EMBL" id="EPD33040.1"/>
    </source>
</evidence>